<dbReference type="SUPFAM" id="SSF52540">
    <property type="entry name" value="P-loop containing nucleoside triphosphate hydrolases"/>
    <property type="match status" value="1"/>
</dbReference>
<dbReference type="InterPro" id="IPR015854">
    <property type="entry name" value="ABC_transpr_LolD-like"/>
</dbReference>
<accession>A0A956RNA0</accession>
<dbReference type="InterPro" id="IPR027417">
    <property type="entry name" value="P-loop_NTPase"/>
</dbReference>
<keyword evidence="2" id="KW-0067">ATP-binding</keyword>
<dbReference type="InterPro" id="IPR003439">
    <property type="entry name" value="ABC_transporter-like_ATP-bd"/>
</dbReference>
<dbReference type="EMBL" id="JAGQHR010000077">
    <property type="protein sequence ID" value="MCA9726868.1"/>
    <property type="molecule type" value="Genomic_DNA"/>
</dbReference>
<gene>
    <name evidence="2" type="ORF">KC729_04235</name>
</gene>
<dbReference type="Pfam" id="PF00005">
    <property type="entry name" value="ABC_tran"/>
    <property type="match status" value="1"/>
</dbReference>
<organism evidence="2 3">
    <name type="scientific">Eiseniibacteriota bacterium</name>
    <dbReference type="NCBI Taxonomy" id="2212470"/>
    <lineage>
        <taxon>Bacteria</taxon>
        <taxon>Candidatus Eiseniibacteriota</taxon>
    </lineage>
</organism>
<name>A0A956RNA0_UNCEI</name>
<feature type="domain" description="ABC transporter" evidence="1">
    <location>
        <begin position="3"/>
        <end position="169"/>
    </location>
</feature>
<feature type="non-terminal residue" evidence="2">
    <location>
        <position position="1"/>
    </location>
</feature>
<dbReference type="Proteomes" id="UP000697710">
    <property type="component" value="Unassembled WGS sequence"/>
</dbReference>
<dbReference type="Gene3D" id="3.40.50.300">
    <property type="entry name" value="P-loop containing nucleotide triphosphate hydrolases"/>
    <property type="match status" value="1"/>
</dbReference>
<dbReference type="PANTHER" id="PTHR24220:SF470">
    <property type="entry name" value="CELL DIVISION ATP-BINDING PROTEIN FTSE"/>
    <property type="match status" value="1"/>
</dbReference>
<reference evidence="2" key="1">
    <citation type="submission" date="2020-04" db="EMBL/GenBank/DDBJ databases">
        <authorList>
            <person name="Zhang T."/>
        </authorList>
    </citation>
    <scope>NUCLEOTIDE SEQUENCE</scope>
    <source>
        <strain evidence="2">HKST-UBA01</strain>
    </source>
</reference>
<reference evidence="2" key="2">
    <citation type="journal article" date="2021" name="Microbiome">
        <title>Successional dynamics and alternative stable states in a saline activated sludge microbial community over 9 years.</title>
        <authorList>
            <person name="Wang Y."/>
            <person name="Ye J."/>
            <person name="Ju F."/>
            <person name="Liu L."/>
            <person name="Boyd J.A."/>
            <person name="Deng Y."/>
            <person name="Parks D.H."/>
            <person name="Jiang X."/>
            <person name="Yin X."/>
            <person name="Woodcroft B.J."/>
            <person name="Tyson G.W."/>
            <person name="Hugenholtz P."/>
            <person name="Polz M.F."/>
            <person name="Zhang T."/>
        </authorList>
    </citation>
    <scope>NUCLEOTIDE SEQUENCE</scope>
    <source>
        <strain evidence="2">HKST-UBA01</strain>
    </source>
</reference>
<evidence type="ECO:0000313" key="2">
    <source>
        <dbReference type="EMBL" id="MCA9726868.1"/>
    </source>
</evidence>
<dbReference type="PROSITE" id="PS50893">
    <property type="entry name" value="ABC_TRANSPORTER_2"/>
    <property type="match status" value="1"/>
</dbReference>
<dbReference type="GO" id="GO:0005886">
    <property type="term" value="C:plasma membrane"/>
    <property type="evidence" value="ECO:0007669"/>
    <property type="project" value="TreeGrafter"/>
</dbReference>
<dbReference type="GO" id="GO:0022857">
    <property type="term" value="F:transmembrane transporter activity"/>
    <property type="evidence" value="ECO:0007669"/>
    <property type="project" value="TreeGrafter"/>
</dbReference>
<sequence length="170" mass="18922">QGFDSRTVKRKQIPELRRRCGVVYQDFRLIRDKTVQQNVAYVLQMTGILDSAVLGSITRRVLAEVALFAKRNDFPDELSGGEQQRAAIARPLVHQPSILLADEPTGNLDAAMGTDVLQLLRRVQLAGATVIVATHDHDLALKFGERILVLDHGTVVEDRRIRPTQAYAIS</sequence>
<dbReference type="AlphaFoldDB" id="A0A956RNA0"/>
<dbReference type="GO" id="GO:0005524">
    <property type="term" value="F:ATP binding"/>
    <property type="evidence" value="ECO:0007669"/>
    <property type="project" value="UniProtKB-KW"/>
</dbReference>
<comment type="caution">
    <text evidence="2">The sequence shown here is derived from an EMBL/GenBank/DDBJ whole genome shotgun (WGS) entry which is preliminary data.</text>
</comment>
<keyword evidence="2" id="KW-0547">Nucleotide-binding</keyword>
<dbReference type="GO" id="GO:0016887">
    <property type="term" value="F:ATP hydrolysis activity"/>
    <property type="evidence" value="ECO:0007669"/>
    <property type="project" value="InterPro"/>
</dbReference>
<protein>
    <submittedName>
        <fullName evidence="2">ATP-binding cassette domain-containing protein</fullName>
    </submittedName>
</protein>
<dbReference type="PANTHER" id="PTHR24220">
    <property type="entry name" value="IMPORT ATP-BINDING PROTEIN"/>
    <property type="match status" value="1"/>
</dbReference>
<proteinExistence type="predicted"/>
<evidence type="ECO:0000313" key="3">
    <source>
        <dbReference type="Proteomes" id="UP000697710"/>
    </source>
</evidence>
<evidence type="ECO:0000259" key="1">
    <source>
        <dbReference type="PROSITE" id="PS50893"/>
    </source>
</evidence>